<dbReference type="InterPro" id="IPR012349">
    <property type="entry name" value="Split_barrel_FMN-bd"/>
</dbReference>
<dbReference type="Proteomes" id="UP001296706">
    <property type="component" value="Unassembled WGS sequence"/>
</dbReference>
<dbReference type="EMBL" id="JAAXKY010000028">
    <property type="protein sequence ID" value="NMH77694.1"/>
    <property type="molecule type" value="Genomic_DNA"/>
</dbReference>
<organism evidence="1 2">
    <name type="scientific">Pseudonocardia xinjiangensis</name>
    <dbReference type="NCBI Taxonomy" id="75289"/>
    <lineage>
        <taxon>Bacteria</taxon>
        <taxon>Bacillati</taxon>
        <taxon>Actinomycetota</taxon>
        <taxon>Actinomycetes</taxon>
        <taxon>Pseudonocardiales</taxon>
        <taxon>Pseudonocardiaceae</taxon>
        <taxon>Pseudonocardia</taxon>
    </lineage>
</organism>
<gene>
    <name evidence="1" type="ORF">HF577_11430</name>
</gene>
<dbReference type="Gene3D" id="2.30.110.10">
    <property type="entry name" value="Electron Transport, Fmn-binding Protein, Chain A"/>
    <property type="match status" value="1"/>
</dbReference>
<evidence type="ECO:0000313" key="2">
    <source>
        <dbReference type="Proteomes" id="UP001296706"/>
    </source>
</evidence>
<name>A0ABX1RCR4_9PSEU</name>
<accession>A0ABX1RCR4</accession>
<evidence type="ECO:0000313" key="1">
    <source>
        <dbReference type="EMBL" id="NMH77694.1"/>
    </source>
</evidence>
<dbReference type="Pfam" id="PF04075">
    <property type="entry name" value="F420H2_quin_red"/>
    <property type="match status" value="1"/>
</dbReference>
<proteinExistence type="predicted"/>
<comment type="caution">
    <text evidence="1">The sequence shown here is derived from an EMBL/GenBank/DDBJ whole genome shotgun (WGS) entry which is preliminary data.</text>
</comment>
<dbReference type="InterPro" id="IPR004378">
    <property type="entry name" value="F420H2_quin_Rdtase"/>
</dbReference>
<reference evidence="1 2" key="1">
    <citation type="submission" date="2020-04" db="EMBL/GenBank/DDBJ databases">
        <authorList>
            <person name="Klaysubun C."/>
            <person name="Duangmal K."/>
            <person name="Lipun K."/>
        </authorList>
    </citation>
    <scope>NUCLEOTIDE SEQUENCE [LARGE SCALE GENOMIC DNA]</scope>
    <source>
        <strain evidence="1 2">JCM 11839</strain>
    </source>
</reference>
<dbReference type="RefSeq" id="WP_169395770.1">
    <property type="nucleotide sequence ID" value="NZ_BAAAJH010000032.1"/>
</dbReference>
<keyword evidence="2" id="KW-1185">Reference proteome</keyword>
<sequence length="154" mass="16657">MTRRKTGTPPRWLKPMNRVLMTMQRLGLGMRDLPVLTVPGRRSGEPRRTPLSVLDMDGHRYLLAGFPGADWAANARAAGVGTLSVGRTEERVRLVELDPAAAVPVLRAWPVRIPEGAKIMHDAGVVPESTPDAFEALAGRCAVFRLDAPEDGAG</sequence>
<protein>
    <submittedName>
        <fullName evidence="1">Nitroreductase family deazaflavin-dependent oxidoreductase</fullName>
    </submittedName>
</protein>